<accession>A0AC61TT24</accession>
<dbReference type="EMBL" id="OM256482">
    <property type="protein sequence ID" value="UNI71168.1"/>
    <property type="molecule type" value="Genomic_DNA"/>
</dbReference>
<evidence type="ECO:0000313" key="1">
    <source>
        <dbReference type="EMBL" id="UNI71168.1"/>
    </source>
</evidence>
<gene>
    <name evidence="1" type="ORF">EPr2_0060</name>
</gene>
<dbReference type="Proteomes" id="UP000829258">
    <property type="component" value="Segment"/>
</dbReference>
<keyword evidence="2" id="KW-1185">Reference proteome</keyword>
<organism evidence="1 2">
    <name type="scientific">Providencia phage EPr2</name>
    <dbReference type="NCBI Taxonomy" id="2917333"/>
    <lineage>
        <taxon>Viruses</taxon>
        <taxon>Duplodnaviria</taxon>
        <taxon>Heunggongvirae</taxon>
        <taxon>Uroviricota</taxon>
        <taxon>Caudoviricetes</taxon>
        <taxon>Autographivirales</taxon>
        <taxon>Autotranscriptaviridae</taxon>
        <taxon>Studiervirinae</taxon>
        <taxon>Kayfunavirus</taxon>
        <taxon>Kayfunavirus EPr2</taxon>
    </lineage>
</organism>
<reference evidence="1" key="1">
    <citation type="submission" date="2022-01" db="EMBL/GenBank/DDBJ databases">
        <title>Identification and Characterization of vB_PreP_EPr2, a Lytic Bacteriophage of Pan-drug Resistant Providencia rettgeri.</title>
        <authorList>
            <person name="Margulieux K.R."/>
            <person name="Mencke J.L."/>
            <person name="He Y."/>
            <person name="Filippov A.A."/>
            <person name="Nikolich M.P."/>
            <person name="Belew A.T."/>
            <person name="McGann P."/>
            <person name="Swierczewski B.E."/>
            <person name="Getnet D."/>
            <person name="Ellison D.W."/>
        </authorList>
    </citation>
    <scope>NUCLEOTIDE SEQUENCE</scope>
</reference>
<protein>
    <submittedName>
        <fullName evidence="1">Uncharacterized protein</fullName>
    </submittedName>
</protein>
<name>A0AC61TT24_9CAUD</name>
<evidence type="ECO:0000313" key="2">
    <source>
        <dbReference type="Proteomes" id="UP000829258"/>
    </source>
</evidence>
<proteinExistence type="predicted"/>
<sequence>MISKDFTSTFGWPLTVGGVTVERLWVDSDGETVLRVSSTSGNGVVKIEYDWKKTRPIDHAEYTLDVRNWTGTKECPAGVFTEIVSLPWVKAIDANVVSITGSTLKFPAMDGLSTLVFAVRLTGTYPTQSEHTWSVVIRRPTGQVLSVVQEADNKVAFSTRETAIHSYIADVDDPFVTSGVVIGIENTSSQALTLTAITLRIERIFNV</sequence>